<evidence type="ECO:0000313" key="1">
    <source>
        <dbReference type="EMBL" id="MBI2876635.1"/>
    </source>
</evidence>
<dbReference type="AlphaFoldDB" id="A0A932CNG0"/>
<name>A0A932CNG0_UNCTE</name>
<sequence length="93" mass="10524">MQCTTNKPGIDCLFMTNQGCGYNGGSCHSIVEQCEGCNNVITYVTGQYCRTYSDPPVKWIDTRCNFATHNRIEAREERKKLNPLKASKRSRGK</sequence>
<dbReference type="Proteomes" id="UP000769766">
    <property type="component" value="Unassembled WGS sequence"/>
</dbReference>
<dbReference type="NCBIfam" id="NF038144">
    <property type="entry name" value="PxxKW"/>
    <property type="match status" value="1"/>
</dbReference>
<protein>
    <submittedName>
        <fullName evidence="1">Uncharacterized protein</fullName>
    </submittedName>
</protein>
<evidence type="ECO:0000313" key="2">
    <source>
        <dbReference type="Proteomes" id="UP000769766"/>
    </source>
</evidence>
<dbReference type="InterPro" id="IPR047766">
    <property type="entry name" value="PxxKW_fam"/>
</dbReference>
<organism evidence="1 2">
    <name type="scientific">Tectimicrobiota bacterium</name>
    <dbReference type="NCBI Taxonomy" id="2528274"/>
    <lineage>
        <taxon>Bacteria</taxon>
        <taxon>Pseudomonadati</taxon>
        <taxon>Nitrospinota/Tectimicrobiota group</taxon>
        <taxon>Candidatus Tectimicrobiota</taxon>
    </lineage>
</organism>
<proteinExistence type="predicted"/>
<dbReference type="EMBL" id="JACPRF010000215">
    <property type="protein sequence ID" value="MBI2876635.1"/>
    <property type="molecule type" value="Genomic_DNA"/>
</dbReference>
<comment type="caution">
    <text evidence="1">The sequence shown here is derived from an EMBL/GenBank/DDBJ whole genome shotgun (WGS) entry which is preliminary data.</text>
</comment>
<dbReference type="Pfam" id="PF20657">
    <property type="entry name" value="DUF6811"/>
    <property type="match status" value="1"/>
</dbReference>
<accession>A0A932CNG0</accession>
<reference evidence="1" key="1">
    <citation type="submission" date="2020-07" db="EMBL/GenBank/DDBJ databases">
        <title>Huge and variable diversity of episymbiotic CPR bacteria and DPANN archaea in groundwater ecosystems.</title>
        <authorList>
            <person name="He C.Y."/>
            <person name="Keren R."/>
            <person name="Whittaker M."/>
            <person name="Farag I.F."/>
            <person name="Doudna J."/>
            <person name="Cate J.H.D."/>
            <person name="Banfield J.F."/>
        </authorList>
    </citation>
    <scope>NUCLEOTIDE SEQUENCE</scope>
    <source>
        <strain evidence="1">NC_groundwater_672_Ag_B-0.1um_62_36</strain>
    </source>
</reference>
<gene>
    <name evidence="1" type="ORF">HYY20_07115</name>
</gene>